<comment type="caution">
    <text evidence="1">The sequence shown here is derived from an EMBL/GenBank/DDBJ whole genome shotgun (WGS) entry which is preliminary data.</text>
</comment>
<gene>
    <name evidence="1" type="ORF">DHETER_LOCUS15811</name>
</gene>
<feature type="non-terminal residue" evidence="1">
    <location>
        <position position="70"/>
    </location>
</feature>
<keyword evidence="2" id="KW-1185">Reference proteome</keyword>
<dbReference type="Proteomes" id="UP000789702">
    <property type="component" value="Unassembled WGS sequence"/>
</dbReference>
<organism evidence="1 2">
    <name type="scientific">Dentiscutata heterogama</name>
    <dbReference type="NCBI Taxonomy" id="1316150"/>
    <lineage>
        <taxon>Eukaryota</taxon>
        <taxon>Fungi</taxon>
        <taxon>Fungi incertae sedis</taxon>
        <taxon>Mucoromycota</taxon>
        <taxon>Glomeromycotina</taxon>
        <taxon>Glomeromycetes</taxon>
        <taxon>Diversisporales</taxon>
        <taxon>Gigasporaceae</taxon>
        <taxon>Dentiscutata</taxon>
    </lineage>
</organism>
<proteinExistence type="predicted"/>
<sequence length="70" mass="7921">MTKTKRSKEICGTVPSQKGNDKLNLHGYLMVKERNRGSRYYWCCEKRKSKGCGGRAVTVLKNGVHYLISG</sequence>
<name>A0ACA9QZQ9_9GLOM</name>
<dbReference type="EMBL" id="CAJVPU010056620">
    <property type="protein sequence ID" value="CAG8770692.1"/>
    <property type="molecule type" value="Genomic_DNA"/>
</dbReference>
<evidence type="ECO:0000313" key="1">
    <source>
        <dbReference type="EMBL" id="CAG8770692.1"/>
    </source>
</evidence>
<evidence type="ECO:0000313" key="2">
    <source>
        <dbReference type="Proteomes" id="UP000789702"/>
    </source>
</evidence>
<protein>
    <submittedName>
        <fullName evidence="1">1968_t:CDS:1</fullName>
    </submittedName>
</protein>
<reference evidence="1" key="1">
    <citation type="submission" date="2021-06" db="EMBL/GenBank/DDBJ databases">
        <authorList>
            <person name="Kallberg Y."/>
            <person name="Tangrot J."/>
            <person name="Rosling A."/>
        </authorList>
    </citation>
    <scope>NUCLEOTIDE SEQUENCE</scope>
    <source>
        <strain evidence="1">IL203A</strain>
    </source>
</reference>
<accession>A0ACA9QZQ9</accession>